<keyword evidence="3" id="KW-0808">Transferase</keyword>
<dbReference type="OrthoDB" id="5835829at2759"/>
<dbReference type="FunFam" id="3.40.50.2000:FF:000060">
    <property type="entry name" value="Glycosyltransferase"/>
    <property type="match status" value="1"/>
</dbReference>
<dbReference type="Pfam" id="PF00201">
    <property type="entry name" value="UDPGT"/>
    <property type="match status" value="1"/>
</dbReference>
<dbReference type="SUPFAM" id="SSF53756">
    <property type="entry name" value="UDP-Glycosyltransferase/glycogen phosphorylase"/>
    <property type="match status" value="1"/>
</dbReference>
<proteinExistence type="inferred from homology"/>
<name>A0A067KNA7_JATCU</name>
<accession>A0A067KNA7</accession>
<gene>
    <name evidence="5" type="ORF">JCGZ_13066</name>
</gene>
<dbReference type="Proteomes" id="UP000027138">
    <property type="component" value="Unassembled WGS sequence"/>
</dbReference>
<dbReference type="AlphaFoldDB" id="A0A067KNA7"/>
<feature type="compositionally biased region" description="Gly residues" evidence="4">
    <location>
        <begin position="97"/>
        <end position="107"/>
    </location>
</feature>
<dbReference type="EMBL" id="KK914547">
    <property type="protein sequence ID" value="KDP33279.1"/>
    <property type="molecule type" value="Genomic_DNA"/>
</dbReference>
<dbReference type="CDD" id="cd03784">
    <property type="entry name" value="GT1_Gtf-like"/>
    <property type="match status" value="1"/>
</dbReference>
<evidence type="ECO:0000313" key="6">
    <source>
        <dbReference type="Proteomes" id="UP000027138"/>
    </source>
</evidence>
<organism evidence="5 6">
    <name type="scientific">Jatropha curcas</name>
    <name type="common">Barbados nut</name>
    <dbReference type="NCBI Taxonomy" id="180498"/>
    <lineage>
        <taxon>Eukaryota</taxon>
        <taxon>Viridiplantae</taxon>
        <taxon>Streptophyta</taxon>
        <taxon>Embryophyta</taxon>
        <taxon>Tracheophyta</taxon>
        <taxon>Spermatophyta</taxon>
        <taxon>Magnoliopsida</taxon>
        <taxon>eudicotyledons</taxon>
        <taxon>Gunneridae</taxon>
        <taxon>Pentapetalae</taxon>
        <taxon>rosids</taxon>
        <taxon>fabids</taxon>
        <taxon>Malpighiales</taxon>
        <taxon>Euphorbiaceae</taxon>
        <taxon>Crotonoideae</taxon>
        <taxon>Jatropheae</taxon>
        <taxon>Jatropha</taxon>
    </lineage>
</organism>
<dbReference type="InterPro" id="IPR002213">
    <property type="entry name" value="UDP_glucos_trans"/>
</dbReference>
<dbReference type="GO" id="GO:0035251">
    <property type="term" value="F:UDP-glucosyltransferase activity"/>
    <property type="evidence" value="ECO:0007669"/>
    <property type="project" value="TreeGrafter"/>
</dbReference>
<comment type="similarity">
    <text evidence="1">Belongs to the UDP-glycosyltransferase family.</text>
</comment>
<evidence type="ECO:0000256" key="1">
    <source>
        <dbReference type="ARBA" id="ARBA00009995"/>
    </source>
</evidence>
<keyword evidence="6" id="KW-1185">Reference proteome</keyword>
<evidence type="ECO:0008006" key="7">
    <source>
        <dbReference type="Google" id="ProtNLM"/>
    </source>
</evidence>
<sequence length="407" mass="44336">MKEDQTRLVSGLESLLSTRTHTDLPICAVVDVLIVMDWTVKIFGKFKVPTIGFFTSGACSAAMELATWKYGGDFRLLQGLPEHMALTESDLKRRPGGPHGGGGGGGNSSSPGGPRKIGPPNPGERPPWVDDVKESIALMINTCDDLERPFIDYLANEVGKPVCGVGPLLPELYWKSAGSLVRDGEIRSNRKSNVTEDEVISWLDSKPKKSVLYVSFGSELGPTMEEYPHLANALEEWTGPFIWVIQPGSGRPGPPRQLSGSDVEEGYFPSGLQEKVGERGLIIRGWAPQLLILSHPSTGGFLSHCGWNSTAEAIGRGVPFLAWPIRGDQYYNAKLVVSHLKIGYIVSDDMSKMITKDNLTKGIERLMGDEEMKGRAAIICSKFKDGFPSTSLGSLDAFKNFINQRIG</sequence>
<evidence type="ECO:0000256" key="3">
    <source>
        <dbReference type="ARBA" id="ARBA00022679"/>
    </source>
</evidence>
<dbReference type="PANTHER" id="PTHR48047:SF131">
    <property type="entry name" value="GLYCOSYLTRANSFERASE"/>
    <property type="match status" value="1"/>
</dbReference>
<protein>
    <recommendedName>
        <fullName evidence="7">Anthocyanidin 3-O-glucosyltransferase</fullName>
    </recommendedName>
</protein>
<dbReference type="Gene3D" id="3.40.50.2000">
    <property type="entry name" value="Glycogen Phosphorylase B"/>
    <property type="match status" value="3"/>
</dbReference>
<feature type="region of interest" description="Disordered" evidence="4">
    <location>
        <begin position="90"/>
        <end position="129"/>
    </location>
</feature>
<dbReference type="STRING" id="180498.A0A067KNA7"/>
<evidence type="ECO:0000256" key="4">
    <source>
        <dbReference type="SAM" id="MobiDB-lite"/>
    </source>
</evidence>
<dbReference type="PANTHER" id="PTHR48047">
    <property type="entry name" value="GLYCOSYLTRANSFERASE"/>
    <property type="match status" value="1"/>
</dbReference>
<reference evidence="5 6" key="1">
    <citation type="journal article" date="2014" name="PLoS ONE">
        <title>Global Analysis of Gene Expression Profiles in Physic Nut (Jatropha curcas L.) Seedlings Exposed to Salt Stress.</title>
        <authorList>
            <person name="Zhang L."/>
            <person name="Zhang C."/>
            <person name="Wu P."/>
            <person name="Chen Y."/>
            <person name="Li M."/>
            <person name="Jiang H."/>
            <person name="Wu G."/>
        </authorList>
    </citation>
    <scope>NUCLEOTIDE SEQUENCE [LARGE SCALE GENOMIC DNA]</scope>
    <source>
        <strain evidence="6">cv. GZQX0401</strain>
        <tissue evidence="5">Young leaves</tissue>
    </source>
</reference>
<evidence type="ECO:0000313" key="5">
    <source>
        <dbReference type="EMBL" id="KDP33279.1"/>
    </source>
</evidence>
<keyword evidence="2" id="KW-0328">Glycosyltransferase</keyword>
<evidence type="ECO:0000256" key="2">
    <source>
        <dbReference type="ARBA" id="ARBA00022676"/>
    </source>
</evidence>